<reference evidence="4 5" key="1">
    <citation type="journal article" date="2023" name="Microbiol. Spectr.">
        <title>Symbiosis of Carpenter Bees with Uncharacterized Lactic Acid Bacteria Showing NAD Auxotrophy.</title>
        <authorList>
            <person name="Kawasaki S."/>
            <person name="Ozawa K."/>
            <person name="Mori T."/>
            <person name="Yamamoto A."/>
            <person name="Ito M."/>
            <person name="Ohkuma M."/>
            <person name="Sakamoto M."/>
            <person name="Matsutani M."/>
        </authorList>
    </citation>
    <scope>NUCLEOTIDE SEQUENCE [LARGE SCALE GENOMIC DNA]</scope>
    <source>
        <strain evidence="4 5">Kim32-2</strain>
    </source>
</reference>
<dbReference type="NCBIfam" id="NF006381">
    <property type="entry name" value="PRK08622.1"/>
    <property type="match status" value="1"/>
</dbReference>
<protein>
    <submittedName>
        <fullName evidence="4">Galactose-6-phosphate isomerase</fullName>
    </submittedName>
</protein>
<dbReference type="GO" id="GO:0016853">
    <property type="term" value="F:isomerase activity"/>
    <property type="evidence" value="ECO:0007669"/>
    <property type="project" value="UniProtKB-KW"/>
</dbReference>
<dbReference type="PANTHER" id="PTHR30345:SF0">
    <property type="entry name" value="DNA DAMAGE-REPAIR_TOLERATION PROTEIN DRT102"/>
    <property type="match status" value="1"/>
</dbReference>
<dbReference type="Gene3D" id="3.40.1400.10">
    <property type="entry name" value="Sugar-phosphate isomerase, RpiB/LacA/LacB"/>
    <property type="match status" value="1"/>
</dbReference>
<dbReference type="Pfam" id="PF02502">
    <property type="entry name" value="LacAB_rpiB"/>
    <property type="match status" value="1"/>
</dbReference>
<organism evidence="4 5">
    <name type="scientific">Lactobacillus xylocopicola</name>
    <dbReference type="NCBI Taxonomy" id="2976676"/>
    <lineage>
        <taxon>Bacteria</taxon>
        <taxon>Bacillati</taxon>
        <taxon>Bacillota</taxon>
        <taxon>Bacilli</taxon>
        <taxon>Lactobacillales</taxon>
        <taxon>Lactobacillaceae</taxon>
        <taxon>Lactobacillus</taxon>
    </lineage>
</organism>
<proteinExistence type="inferred from homology"/>
<keyword evidence="3 4" id="KW-0413">Isomerase</keyword>
<accession>A0ABN6SIB9</accession>
<dbReference type="SUPFAM" id="SSF89623">
    <property type="entry name" value="Ribose/Galactose isomerase RpiB/AlsB"/>
    <property type="match status" value="1"/>
</dbReference>
<evidence type="ECO:0000313" key="5">
    <source>
        <dbReference type="Proteomes" id="UP001321741"/>
    </source>
</evidence>
<evidence type="ECO:0000256" key="2">
    <source>
        <dbReference type="ARBA" id="ARBA00022736"/>
    </source>
</evidence>
<evidence type="ECO:0000256" key="1">
    <source>
        <dbReference type="ARBA" id="ARBA00008754"/>
    </source>
</evidence>
<gene>
    <name evidence="4" type="ORF">KIM322_03060</name>
</gene>
<comment type="similarity">
    <text evidence="1">Belongs to the LacAB/RpiB family.</text>
</comment>
<dbReference type="NCBIfam" id="NF004051">
    <property type="entry name" value="PRK05571.1"/>
    <property type="match status" value="1"/>
</dbReference>
<keyword evidence="2" id="KW-0423">Lactose metabolism</keyword>
<dbReference type="EMBL" id="AP026803">
    <property type="protein sequence ID" value="BDR60045.1"/>
    <property type="molecule type" value="Genomic_DNA"/>
</dbReference>
<sequence>MLDHDRPQPEFVDAKIDQHMIIALGNDHIVTAVKMALSDHLKDEGYRVIDEGTHDNSRTHYPIYGKRVAEDVADGRADLGIVLCGTGIGISTAADKNEGIRAAMVGDATQAAYARRELNANVLGFGGIVLGRDFIFDIVDSFLNAEYHPTSRNRSLITKIDGIAKPNPNQKDNAHFFDEENKKWAAGVYHD</sequence>
<keyword evidence="5" id="KW-1185">Reference proteome</keyword>
<evidence type="ECO:0000256" key="3">
    <source>
        <dbReference type="ARBA" id="ARBA00023235"/>
    </source>
</evidence>
<dbReference type="Proteomes" id="UP001321741">
    <property type="component" value="Chromosome"/>
</dbReference>
<name>A0ABN6SIB9_9LACO</name>
<evidence type="ECO:0000313" key="4">
    <source>
        <dbReference type="EMBL" id="BDR60045.1"/>
    </source>
</evidence>
<dbReference type="InterPro" id="IPR003500">
    <property type="entry name" value="RpiB_LacA_LacB"/>
</dbReference>
<dbReference type="InterPro" id="IPR036569">
    <property type="entry name" value="RpiB_LacA_LacB_sf"/>
</dbReference>
<dbReference type="PANTHER" id="PTHR30345">
    <property type="entry name" value="RIBOSE-5-PHOSPHATE ISOMERASE B"/>
    <property type="match status" value="1"/>
</dbReference>
<dbReference type="NCBIfam" id="TIGR00689">
    <property type="entry name" value="rpiB_lacA_lacB"/>
    <property type="match status" value="1"/>
</dbReference>